<accession>A0A7R8WT23</accession>
<gene>
    <name evidence="1" type="ORF">CTOB1V02_LOCUS14522</name>
</gene>
<reference evidence="1" key="1">
    <citation type="submission" date="2020-11" db="EMBL/GenBank/DDBJ databases">
        <authorList>
            <person name="Tran Van P."/>
        </authorList>
    </citation>
    <scope>NUCLEOTIDE SEQUENCE</scope>
</reference>
<organism evidence="1">
    <name type="scientific">Cyprideis torosa</name>
    <dbReference type="NCBI Taxonomy" id="163714"/>
    <lineage>
        <taxon>Eukaryota</taxon>
        <taxon>Metazoa</taxon>
        <taxon>Ecdysozoa</taxon>
        <taxon>Arthropoda</taxon>
        <taxon>Crustacea</taxon>
        <taxon>Oligostraca</taxon>
        <taxon>Ostracoda</taxon>
        <taxon>Podocopa</taxon>
        <taxon>Podocopida</taxon>
        <taxon>Cytherocopina</taxon>
        <taxon>Cytheroidea</taxon>
        <taxon>Cytherideidae</taxon>
        <taxon>Cyprideis</taxon>
    </lineage>
</organism>
<protein>
    <submittedName>
        <fullName evidence="1">Uncharacterized protein</fullName>
    </submittedName>
</protein>
<evidence type="ECO:0000313" key="1">
    <source>
        <dbReference type="EMBL" id="CAD7236707.1"/>
    </source>
</evidence>
<name>A0A7R8WT23_9CRUS</name>
<dbReference type="EMBL" id="OB681232">
    <property type="protein sequence ID" value="CAD7236707.1"/>
    <property type="molecule type" value="Genomic_DNA"/>
</dbReference>
<proteinExistence type="predicted"/>
<sequence length="115" mass="12720">MPGDIRPAGKPLLPPRGQGRVQELVRGPGVLQRSKLLLGGTGNARRSHIGYLLHARHWRMHRVLDWRGGTGQFQHLRLAQDPAARGAQQLAQGTTGRPHHGRRRLHVLRLGLPVG</sequence>
<dbReference type="AlphaFoldDB" id="A0A7R8WT23"/>